<feature type="region of interest" description="Disordered" evidence="1">
    <location>
        <begin position="140"/>
        <end position="184"/>
    </location>
</feature>
<comment type="caution">
    <text evidence="2">The sequence shown here is derived from an EMBL/GenBank/DDBJ whole genome shotgun (WGS) entry which is preliminary data.</text>
</comment>
<dbReference type="Proteomes" id="UP000288805">
    <property type="component" value="Unassembled WGS sequence"/>
</dbReference>
<gene>
    <name evidence="2" type="ORF">CK203_045193</name>
</gene>
<evidence type="ECO:0000313" key="2">
    <source>
        <dbReference type="EMBL" id="RVW79243.1"/>
    </source>
</evidence>
<protein>
    <submittedName>
        <fullName evidence="2">Uncharacterized protein</fullName>
    </submittedName>
</protein>
<organism evidence="2 3">
    <name type="scientific">Vitis vinifera</name>
    <name type="common">Grape</name>
    <dbReference type="NCBI Taxonomy" id="29760"/>
    <lineage>
        <taxon>Eukaryota</taxon>
        <taxon>Viridiplantae</taxon>
        <taxon>Streptophyta</taxon>
        <taxon>Embryophyta</taxon>
        <taxon>Tracheophyta</taxon>
        <taxon>Spermatophyta</taxon>
        <taxon>Magnoliopsida</taxon>
        <taxon>eudicotyledons</taxon>
        <taxon>Gunneridae</taxon>
        <taxon>Pentapetalae</taxon>
        <taxon>rosids</taxon>
        <taxon>Vitales</taxon>
        <taxon>Vitaceae</taxon>
        <taxon>Viteae</taxon>
        <taxon>Vitis</taxon>
    </lineage>
</organism>
<sequence>MMLISIPKLQTEDEEWHDQLISNKEFQKGQRVLLYDTRLHIFPGKLSQGGRDCKKSKGRNQSEIGAKQSENRAKTRLCEISQHKGNLCEISTLLPKPFRNTLEFSARIFAAAKPSLAHVCHFAAQEPHFTVHSLLEPDTRQTSGHLSGRHFQPNFGNAEMARTRGAKSSSPSSRKRVPRGSPFQIPFLSLRGQKQFLLRRSPRRRSLRRGVISPG</sequence>
<dbReference type="EMBL" id="QGNW01000284">
    <property type="protein sequence ID" value="RVW79243.1"/>
    <property type="molecule type" value="Genomic_DNA"/>
</dbReference>
<dbReference type="AlphaFoldDB" id="A0A438H4H0"/>
<reference evidence="2 3" key="1">
    <citation type="journal article" date="2018" name="PLoS Genet.">
        <title>Population sequencing reveals clonal diversity and ancestral inbreeding in the grapevine cultivar Chardonnay.</title>
        <authorList>
            <person name="Roach M.J."/>
            <person name="Johnson D.L."/>
            <person name="Bohlmann J."/>
            <person name="van Vuuren H.J."/>
            <person name="Jones S.J."/>
            <person name="Pretorius I.S."/>
            <person name="Schmidt S.A."/>
            <person name="Borneman A.R."/>
        </authorList>
    </citation>
    <scope>NUCLEOTIDE SEQUENCE [LARGE SCALE GENOMIC DNA]</scope>
    <source>
        <strain evidence="3">cv. Chardonnay</strain>
        <tissue evidence="2">Leaf</tissue>
    </source>
</reference>
<name>A0A438H4H0_VITVI</name>
<feature type="region of interest" description="Disordered" evidence="1">
    <location>
        <begin position="48"/>
        <end position="70"/>
    </location>
</feature>
<evidence type="ECO:0000256" key="1">
    <source>
        <dbReference type="SAM" id="MobiDB-lite"/>
    </source>
</evidence>
<proteinExistence type="predicted"/>
<evidence type="ECO:0000313" key="3">
    <source>
        <dbReference type="Proteomes" id="UP000288805"/>
    </source>
</evidence>
<accession>A0A438H4H0</accession>